<accession>A0A5P1RFK0</accession>
<comment type="similarity">
    <text evidence="3 9">Belongs to the class I-like SAM-binding methyltransferase superfamily. TPMT family.</text>
</comment>
<sequence length="213" mass="24262">MEHAFWHDRWAKGRIGFHQAEVNEYLKRYWGSLDIPAQAEVLVPLCGKSLDMLWLREQKCSVLGVELSERACRDFYAEQEVLPEEVSNGRFLCLNRDGVALWCGDFFDLERGDVENIQGVFDRAALIALPPVMRERYVQHLCEILPAKAQILLVTLEFEGDQGPPFSVPESEVVELFAGRFQVACLGRTQLTSDRDRGRTEAVYKLVDIRSGA</sequence>
<evidence type="ECO:0000256" key="9">
    <source>
        <dbReference type="HAMAP-Rule" id="MF_00812"/>
    </source>
</evidence>
<dbReference type="HAMAP" id="MF_00812">
    <property type="entry name" value="Thiopur_methtran"/>
    <property type="match status" value="1"/>
</dbReference>
<dbReference type="GO" id="GO:0005737">
    <property type="term" value="C:cytoplasm"/>
    <property type="evidence" value="ECO:0007669"/>
    <property type="project" value="UniProtKB-SubCell"/>
</dbReference>
<dbReference type="PANTHER" id="PTHR10259:SF11">
    <property type="entry name" value="THIOPURINE S-METHYLTRANSFERASE"/>
    <property type="match status" value="1"/>
</dbReference>
<dbReference type="Proteomes" id="UP000324760">
    <property type="component" value="Chromosome"/>
</dbReference>
<feature type="binding site" evidence="9">
    <location>
        <position position="45"/>
    </location>
    <ligand>
        <name>S-adenosyl-L-methionine</name>
        <dbReference type="ChEBI" id="CHEBI:59789"/>
    </ligand>
</feature>
<keyword evidence="7 9" id="KW-0808">Transferase</keyword>
<keyword evidence="6 9" id="KW-0489">Methyltransferase</keyword>
<dbReference type="InterPro" id="IPR029063">
    <property type="entry name" value="SAM-dependent_MTases_sf"/>
</dbReference>
<dbReference type="GO" id="GO:0010038">
    <property type="term" value="P:response to metal ion"/>
    <property type="evidence" value="ECO:0007669"/>
    <property type="project" value="InterPro"/>
</dbReference>
<evidence type="ECO:0000256" key="4">
    <source>
        <dbReference type="ARBA" id="ARBA00011905"/>
    </source>
</evidence>
<proteinExistence type="inferred from homology"/>
<dbReference type="NCBIfam" id="NF009732">
    <property type="entry name" value="PRK13255.1"/>
    <property type="match status" value="1"/>
</dbReference>
<protein>
    <recommendedName>
        <fullName evidence="4 9">Thiopurine S-methyltransferase</fullName>
        <ecNumber evidence="4 9">2.1.1.67</ecNumber>
    </recommendedName>
    <alternativeName>
        <fullName evidence="9">Thiopurine methyltransferase</fullName>
    </alternativeName>
</protein>
<comment type="catalytic activity">
    <reaction evidence="1 9">
        <text>S-adenosyl-L-methionine + a thiopurine = S-adenosyl-L-homocysteine + a thiopurine S-methylether.</text>
        <dbReference type="EC" id="2.1.1.67"/>
    </reaction>
</comment>
<dbReference type="InterPro" id="IPR025835">
    <property type="entry name" value="Thiopurine_S-MeTrfase"/>
</dbReference>
<evidence type="ECO:0000313" key="11">
    <source>
        <dbReference type="Proteomes" id="UP000324760"/>
    </source>
</evidence>
<keyword evidence="5 9" id="KW-0963">Cytoplasm</keyword>
<dbReference type="EC" id="2.1.1.67" evidence="4 9"/>
<evidence type="ECO:0000256" key="2">
    <source>
        <dbReference type="ARBA" id="ARBA00004496"/>
    </source>
</evidence>
<keyword evidence="11" id="KW-1185">Reference proteome</keyword>
<evidence type="ECO:0000256" key="7">
    <source>
        <dbReference type="ARBA" id="ARBA00022679"/>
    </source>
</evidence>
<dbReference type="Pfam" id="PF05724">
    <property type="entry name" value="TPMT"/>
    <property type="match status" value="1"/>
</dbReference>
<evidence type="ECO:0000256" key="6">
    <source>
        <dbReference type="ARBA" id="ARBA00022603"/>
    </source>
</evidence>
<dbReference type="GO" id="GO:0032259">
    <property type="term" value="P:methylation"/>
    <property type="evidence" value="ECO:0007669"/>
    <property type="project" value="UniProtKB-KW"/>
</dbReference>
<evidence type="ECO:0000256" key="1">
    <source>
        <dbReference type="ARBA" id="ARBA00000903"/>
    </source>
</evidence>
<keyword evidence="8 9" id="KW-0949">S-adenosyl-L-methionine</keyword>
<feature type="binding site" evidence="9">
    <location>
        <position position="66"/>
    </location>
    <ligand>
        <name>S-adenosyl-L-methionine</name>
        <dbReference type="ChEBI" id="CHEBI:59789"/>
    </ligand>
</feature>
<dbReference type="PIRSF" id="PIRSF023956">
    <property type="entry name" value="Thiopurine_S-methyltransferase"/>
    <property type="match status" value="1"/>
</dbReference>
<feature type="binding site" evidence="9">
    <location>
        <position position="123"/>
    </location>
    <ligand>
        <name>S-adenosyl-L-methionine</name>
        <dbReference type="ChEBI" id="CHEBI:59789"/>
    </ligand>
</feature>
<evidence type="ECO:0000256" key="5">
    <source>
        <dbReference type="ARBA" id="ARBA00022490"/>
    </source>
</evidence>
<dbReference type="RefSeq" id="WP_138988163.1">
    <property type="nucleotide sequence ID" value="NZ_CP043869.1"/>
</dbReference>
<dbReference type="Gene3D" id="3.40.50.150">
    <property type="entry name" value="Vaccinia Virus protein VP39"/>
    <property type="match status" value="1"/>
</dbReference>
<evidence type="ECO:0000256" key="8">
    <source>
        <dbReference type="ARBA" id="ARBA00022691"/>
    </source>
</evidence>
<dbReference type="EMBL" id="CP043869">
    <property type="protein sequence ID" value="QEQ98016.1"/>
    <property type="molecule type" value="Genomic_DNA"/>
</dbReference>
<dbReference type="KEGG" id="ncu:F0U83_15575"/>
<comment type="subcellular location">
    <subcellularLocation>
        <location evidence="2 9">Cytoplasm</location>
    </subcellularLocation>
</comment>
<dbReference type="NCBIfam" id="TIGR03840">
    <property type="entry name" value="TMPT_Se_Te"/>
    <property type="match status" value="1"/>
</dbReference>
<dbReference type="InterPro" id="IPR022474">
    <property type="entry name" value="Thiopur_S-MeTfrase_Se/Te_detox"/>
</dbReference>
<dbReference type="InterPro" id="IPR008854">
    <property type="entry name" value="TPMT"/>
</dbReference>
<reference evidence="10 11" key="1">
    <citation type="journal article" date="2019" name="Biochem. Eng. J.">
        <title>Metabolic engineering of the marine bacteria Neptunomonas concharum for the production of acetoin and meso-2,3-butanediol from acetate.</title>
        <authorList>
            <person name="Li W."/>
            <person name="Pu N."/>
            <person name="Liu C.-X."/>
            <person name="Yuan Q.-P."/>
            <person name="Li Z.-J."/>
        </authorList>
    </citation>
    <scope>NUCLEOTIDE SEQUENCE [LARGE SCALE GENOMIC DNA]</scope>
    <source>
        <strain evidence="10 11">JCM17730</strain>
    </source>
</reference>
<evidence type="ECO:0000256" key="3">
    <source>
        <dbReference type="ARBA" id="ARBA00008145"/>
    </source>
</evidence>
<name>A0A5P1RFK0_9GAMM</name>
<feature type="binding site" evidence="9">
    <location>
        <position position="10"/>
    </location>
    <ligand>
        <name>S-adenosyl-L-methionine</name>
        <dbReference type="ChEBI" id="CHEBI:59789"/>
    </ligand>
</feature>
<dbReference type="PROSITE" id="PS51585">
    <property type="entry name" value="SAM_MT_TPMT"/>
    <property type="match status" value="1"/>
</dbReference>
<dbReference type="AlphaFoldDB" id="A0A5P1RFK0"/>
<organism evidence="10 11">
    <name type="scientific">Neptunomonas concharum</name>
    <dbReference type="NCBI Taxonomy" id="1031538"/>
    <lineage>
        <taxon>Bacteria</taxon>
        <taxon>Pseudomonadati</taxon>
        <taxon>Pseudomonadota</taxon>
        <taxon>Gammaproteobacteria</taxon>
        <taxon>Oceanospirillales</taxon>
        <taxon>Oceanospirillaceae</taxon>
        <taxon>Neptunomonas</taxon>
    </lineage>
</organism>
<dbReference type="SUPFAM" id="SSF53335">
    <property type="entry name" value="S-adenosyl-L-methionine-dependent methyltransferases"/>
    <property type="match status" value="1"/>
</dbReference>
<evidence type="ECO:0000313" key="10">
    <source>
        <dbReference type="EMBL" id="QEQ98016.1"/>
    </source>
</evidence>
<dbReference type="OrthoDB" id="9778208at2"/>
<dbReference type="GO" id="GO:0008119">
    <property type="term" value="F:thiopurine S-methyltransferase activity"/>
    <property type="evidence" value="ECO:0007669"/>
    <property type="project" value="UniProtKB-UniRule"/>
</dbReference>
<gene>
    <name evidence="9" type="primary">tpm</name>
    <name evidence="10" type="ORF">F0U83_15575</name>
</gene>
<dbReference type="PANTHER" id="PTHR10259">
    <property type="entry name" value="THIOPURINE S-METHYLTRANSFERASE"/>
    <property type="match status" value="1"/>
</dbReference>
<dbReference type="FunFam" id="3.40.50.150:FF:000101">
    <property type="entry name" value="Thiopurine S-methyltransferase"/>
    <property type="match status" value="1"/>
</dbReference>